<dbReference type="EMBL" id="JAAIVB010000010">
    <property type="protein sequence ID" value="NEX60007.1"/>
    <property type="molecule type" value="Genomic_DNA"/>
</dbReference>
<evidence type="ECO:0000313" key="2">
    <source>
        <dbReference type="Proteomes" id="UP000482155"/>
    </source>
</evidence>
<dbReference type="SUPFAM" id="SSF81901">
    <property type="entry name" value="HCP-like"/>
    <property type="match status" value="1"/>
</dbReference>
<accession>A0A6B3SGK3</accession>
<reference evidence="1 2" key="1">
    <citation type="submission" date="2020-02" db="EMBL/GenBank/DDBJ databases">
        <authorList>
            <person name="Kim M.K."/>
        </authorList>
    </citation>
    <scope>NUCLEOTIDE SEQUENCE [LARGE SCALE GENOMIC DNA]</scope>
    <source>
        <strain evidence="1 2">17J57-3</strain>
    </source>
</reference>
<gene>
    <name evidence="1" type="ORF">G3574_02850</name>
</gene>
<dbReference type="RefSeq" id="WP_163960503.1">
    <property type="nucleotide sequence ID" value="NZ_JAAIVB010000010.1"/>
</dbReference>
<dbReference type="SMART" id="SM00671">
    <property type="entry name" value="SEL1"/>
    <property type="match status" value="2"/>
</dbReference>
<evidence type="ECO:0000313" key="1">
    <source>
        <dbReference type="EMBL" id="NEX60007.1"/>
    </source>
</evidence>
<dbReference type="Pfam" id="PF08238">
    <property type="entry name" value="Sel1"/>
    <property type="match status" value="2"/>
</dbReference>
<comment type="caution">
    <text evidence="1">The sequence shown here is derived from an EMBL/GenBank/DDBJ whole genome shotgun (WGS) entry which is preliminary data.</text>
</comment>
<protein>
    <submittedName>
        <fullName evidence="1">Sel1 repeat family protein</fullName>
    </submittedName>
</protein>
<keyword evidence="2" id="KW-1185">Reference proteome</keyword>
<sequence>MNLISIAAVMALTGQSERTLRRKIADGSLPKVELGNLHKVMIPIVSIQSQLCIPVSGEEWQLVLLADGGDAQAQTDLALLLLEHGKESAAVPWLEQAAKQGDAEAMYWLGRLHLDAGGVAHDDNLGMMWLARSAAAGSLISKQQMQVLREKVTAADRG</sequence>
<dbReference type="Proteomes" id="UP000482155">
    <property type="component" value="Unassembled WGS sequence"/>
</dbReference>
<dbReference type="InterPro" id="IPR011990">
    <property type="entry name" value="TPR-like_helical_dom_sf"/>
</dbReference>
<dbReference type="Gene3D" id="1.25.40.10">
    <property type="entry name" value="Tetratricopeptide repeat domain"/>
    <property type="match status" value="1"/>
</dbReference>
<dbReference type="AlphaFoldDB" id="A0A6B3SGK3"/>
<proteinExistence type="predicted"/>
<organism evidence="1 2">
    <name type="scientific">Noviherbaspirillum galbum</name>
    <dbReference type="NCBI Taxonomy" id="2709383"/>
    <lineage>
        <taxon>Bacteria</taxon>
        <taxon>Pseudomonadati</taxon>
        <taxon>Pseudomonadota</taxon>
        <taxon>Betaproteobacteria</taxon>
        <taxon>Burkholderiales</taxon>
        <taxon>Oxalobacteraceae</taxon>
        <taxon>Noviherbaspirillum</taxon>
    </lineage>
</organism>
<dbReference type="InterPro" id="IPR006597">
    <property type="entry name" value="Sel1-like"/>
</dbReference>
<name>A0A6B3SGK3_9BURK</name>